<dbReference type="PANTHER" id="PTHR40114:SF1">
    <property type="entry name" value="SLR0698 PROTEIN"/>
    <property type="match status" value="1"/>
</dbReference>
<dbReference type="PANTHER" id="PTHR40114">
    <property type="entry name" value="SLR0698 PROTEIN"/>
    <property type="match status" value="1"/>
</dbReference>
<dbReference type="AlphaFoldDB" id="A0A511FM05"/>
<protein>
    <recommendedName>
        <fullName evidence="1">CYTH domain-containing protein</fullName>
    </recommendedName>
</protein>
<gene>
    <name evidence="2" type="ORF">CHO01_40040</name>
</gene>
<dbReference type="EMBL" id="BJVQ01000129">
    <property type="protein sequence ID" value="GEL48888.1"/>
    <property type="molecule type" value="Genomic_DNA"/>
</dbReference>
<sequence length="224" mass="24854">MPPVTSGGEGPAVSDTGYGDFEFERRFFVRELPPELLDEPEPVLIVQSYYLAQDGYALRLRVQASGVRMPLGPDADPLAVLDVVGDRFDFCAVTLKGPMNVGTRYEAEREIDVTVGTEMIRRGGSRIVKNRYAVWLGTDGWVVDVFGGANRPLLIAECERSGPVTDLQIPAFCVTEVTDDARFSNDGLARTPYGVWAESFERELAERGPRFLTDFGRNDLQRRG</sequence>
<evidence type="ECO:0000259" key="1">
    <source>
        <dbReference type="SMART" id="SM01118"/>
    </source>
</evidence>
<comment type="caution">
    <text evidence="2">The sequence shown here is derived from an EMBL/GenBank/DDBJ whole genome shotgun (WGS) entry which is preliminary data.</text>
</comment>
<evidence type="ECO:0000313" key="2">
    <source>
        <dbReference type="EMBL" id="GEL48888.1"/>
    </source>
</evidence>
<reference evidence="2 3" key="1">
    <citation type="submission" date="2019-07" db="EMBL/GenBank/DDBJ databases">
        <title>Whole genome shotgun sequence of Cellulomonas hominis NBRC 16055.</title>
        <authorList>
            <person name="Hosoyama A."/>
            <person name="Uohara A."/>
            <person name="Ohji S."/>
            <person name="Ichikawa N."/>
        </authorList>
    </citation>
    <scope>NUCLEOTIDE SEQUENCE [LARGE SCALE GENOMIC DNA]</scope>
    <source>
        <strain evidence="2 3">NBRC 16055</strain>
    </source>
</reference>
<organism evidence="2 3">
    <name type="scientific">Cellulomonas hominis</name>
    <dbReference type="NCBI Taxonomy" id="156981"/>
    <lineage>
        <taxon>Bacteria</taxon>
        <taxon>Bacillati</taxon>
        <taxon>Actinomycetota</taxon>
        <taxon>Actinomycetes</taxon>
        <taxon>Micrococcales</taxon>
        <taxon>Cellulomonadaceae</taxon>
        <taxon>Cellulomonas</taxon>
    </lineage>
</organism>
<dbReference type="SUPFAM" id="SSF55154">
    <property type="entry name" value="CYTH-like phosphatases"/>
    <property type="match status" value="1"/>
</dbReference>
<keyword evidence="3" id="KW-1185">Reference proteome</keyword>
<dbReference type="InterPro" id="IPR023577">
    <property type="entry name" value="CYTH_domain"/>
</dbReference>
<dbReference type="InterPro" id="IPR012042">
    <property type="entry name" value="NeuTTM/CthTTM-like"/>
</dbReference>
<name>A0A511FM05_9CELL</name>
<dbReference type="Gene3D" id="2.40.320.10">
    <property type="entry name" value="Hypothetical Protein Pfu-838710-001"/>
    <property type="match status" value="1"/>
</dbReference>
<dbReference type="Proteomes" id="UP000321723">
    <property type="component" value="Unassembled WGS sequence"/>
</dbReference>
<accession>A0A511FM05</accession>
<evidence type="ECO:0000313" key="3">
    <source>
        <dbReference type="Proteomes" id="UP000321723"/>
    </source>
</evidence>
<dbReference type="SMART" id="SM01118">
    <property type="entry name" value="CYTH"/>
    <property type="match status" value="1"/>
</dbReference>
<feature type="domain" description="CYTH" evidence="1">
    <location>
        <begin position="20"/>
        <end position="190"/>
    </location>
</feature>
<dbReference type="InterPro" id="IPR033469">
    <property type="entry name" value="CYTH-like_dom_sf"/>
</dbReference>
<proteinExistence type="predicted"/>